<proteinExistence type="inferred from homology"/>
<dbReference type="InterPro" id="IPR003439">
    <property type="entry name" value="ABC_transporter-like_ATP-bd"/>
</dbReference>
<dbReference type="Pfam" id="PF00005">
    <property type="entry name" value="ABC_tran"/>
    <property type="match status" value="1"/>
</dbReference>
<evidence type="ECO:0000313" key="8">
    <source>
        <dbReference type="Proteomes" id="UP000548771"/>
    </source>
</evidence>
<keyword evidence="2" id="KW-0813">Transport</keyword>
<dbReference type="RefSeq" id="WP_168958824.1">
    <property type="nucleotide sequence ID" value="NZ_CP098604.1"/>
</dbReference>
<dbReference type="SMART" id="SM00382">
    <property type="entry name" value="AAA"/>
    <property type="match status" value="1"/>
</dbReference>
<feature type="domain" description="ABC transporter" evidence="5">
    <location>
        <begin position="7"/>
        <end position="237"/>
    </location>
</feature>
<dbReference type="InterPro" id="IPR003593">
    <property type="entry name" value="AAA+_ATPase"/>
</dbReference>
<dbReference type="Gene3D" id="3.40.50.300">
    <property type="entry name" value="P-loop containing nucleotide triphosphate hydrolases"/>
    <property type="match status" value="1"/>
</dbReference>
<dbReference type="InterPro" id="IPR017871">
    <property type="entry name" value="ABC_transporter-like_CS"/>
</dbReference>
<dbReference type="CDD" id="cd03264">
    <property type="entry name" value="ABC_drug_resistance_like"/>
    <property type="match status" value="1"/>
</dbReference>
<protein>
    <submittedName>
        <fullName evidence="7">ABC transporter ATP-binding protein</fullName>
    </submittedName>
    <submittedName>
        <fullName evidence="6">Vitamin B12 import ATP-binding protein BtuD</fullName>
    </submittedName>
</protein>
<dbReference type="PROSITE" id="PS50893">
    <property type="entry name" value="ABC_TRANSPORTER_2"/>
    <property type="match status" value="1"/>
</dbReference>
<evidence type="ECO:0000313" key="7">
    <source>
        <dbReference type="EMBL" id="NMI22871.1"/>
    </source>
</evidence>
<evidence type="ECO:0000256" key="1">
    <source>
        <dbReference type="ARBA" id="ARBA00005417"/>
    </source>
</evidence>
<dbReference type="Proteomes" id="UP000548771">
    <property type="component" value="Unassembled WGS sequence"/>
</dbReference>
<evidence type="ECO:0000256" key="2">
    <source>
        <dbReference type="ARBA" id="ARBA00022448"/>
    </source>
</evidence>
<reference evidence="6" key="4">
    <citation type="submission" date="2020-07" db="EMBL/GenBank/DDBJ databases">
        <authorList>
            <person name="Pothier F. J."/>
        </authorList>
    </citation>
    <scope>NUCLEOTIDE SEQUENCE</scope>
    <source>
        <strain evidence="6">CFBP 2533</strain>
    </source>
</reference>
<dbReference type="EMBL" id="SMDX01000017">
    <property type="protein sequence ID" value="NMI22871.1"/>
    <property type="molecule type" value="Genomic_DNA"/>
</dbReference>
<dbReference type="SUPFAM" id="SSF52540">
    <property type="entry name" value="P-loop containing nucleoside triphosphate hydrolases"/>
    <property type="match status" value="1"/>
</dbReference>
<dbReference type="GO" id="GO:0005524">
    <property type="term" value="F:ATP binding"/>
    <property type="evidence" value="ECO:0007669"/>
    <property type="project" value="UniProtKB-KW"/>
</dbReference>
<evidence type="ECO:0000259" key="5">
    <source>
        <dbReference type="PROSITE" id="PS50893"/>
    </source>
</evidence>
<evidence type="ECO:0000256" key="4">
    <source>
        <dbReference type="ARBA" id="ARBA00022840"/>
    </source>
</evidence>
<name>A0A6V7D9R9_9XANT</name>
<keyword evidence="3" id="KW-0547">Nucleotide-binding</keyword>
<dbReference type="PANTHER" id="PTHR43335">
    <property type="entry name" value="ABC TRANSPORTER, ATP-BINDING PROTEIN"/>
    <property type="match status" value="1"/>
</dbReference>
<sequence>MTATSGLLIEGLTKTYRNGVHALAGVDLHVQSGMYGLLGPNGAGKSSLMRTLATLQTPDSGRIQLDGVDVLADPDHLRRRLGYLPQQIGAYPGMSARTLLDRFAWLKGRTDRGERRDEVHGLLEKVNLAQVADREVASYSGGMLRRFGIALALVGAPRLLIVDEPTAGLDPAERNRFHHVLAEVAADAIVLLSTHIVEDVENLCRRLAILAAGRIVAEGTPDALIAPYRGRLWHCVVPRGQPLPPHLHATASPEGSRVIALAQQAPDPRFVPHLPRLEDVYYAALAQAHANVAEAA</sequence>
<organism evidence="6">
    <name type="scientific">Xanthomonas hortorum pv. pelargonii</name>
    <dbReference type="NCBI Taxonomy" id="453602"/>
    <lineage>
        <taxon>Bacteria</taxon>
        <taxon>Pseudomonadati</taxon>
        <taxon>Pseudomonadota</taxon>
        <taxon>Gammaproteobacteria</taxon>
        <taxon>Lysobacterales</taxon>
        <taxon>Lysobacteraceae</taxon>
        <taxon>Xanthomonas</taxon>
    </lineage>
</organism>
<reference evidence="7" key="3">
    <citation type="journal article" date="2020" name="Syst. Appl. Microbiol.">
        <title>Clarifying the taxonomy of the causal agent of bacterial leaf spot of lettuce through a polyphasic approach reveals that Xanthomonas cynarae Trebaol et al. 2000 emend. Timilsina et al. 2019 is a later heterotypic synonym of Xanthomonas hortorum Vauterin et al. 1995.</title>
        <authorList>
            <person name="Moriniere L."/>
            <person name="Burlet A."/>
            <person name="Rosenthal E.R."/>
            <person name="Nesme X."/>
            <person name="Portier P."/>
            <person name="Bull C.T."/>
            <person name="Lavire C."/>
            <person name="Fischer-Le Saux M."/>
            <person name="Bertolla F."/>
        </authorList>
    </citation>
    <scope>NUCLEOTIDE SEQUENCE</scope>
    <source>
        <strain evidence="7">CFBP2533</strain>
    </source>
</reference>
<dbReference type="InterPro" id="IPR027417">
    <property type="entry name" value="P-loop_NTPase"/>
</dbReference>
<accession>A0A6V7D9R9</accession>
<gene>
    <name evidence="6" type="primary">btuD_2</name>
    <name evidence="6" type="ORF">CFBP2533_21440</name>
    <name evidence="7" type="ORF">E1J24_13695</name>
</gene>
<comment type="similarity">
    <text evidence="1">Belongs to the ABC transporter superfamily.</text>
</comment>
<dbReference type="PANTHER" id="PTHR43335:SF2">
    <property type="entry name" value="ABC TRANSPORTER, ATP-BINDING PROTEIN"/>
    <property type="match status" value="1"/>
</dbReference>
<evidence type="ECO:0000313" key="6">
    <source>
        <dbReference type="EMBL" id="CAD0330375.1"/>
    </source>
</evidence>
<evidence type="ECO:0000256" key="3">
    <source>
        <dbReference type="ARBA" id="ARBA00022741"/>
    </source>
</evidence>
<dbReference type="PROSITE" id="PS00211">
    <property type="entry name" value="ABC_TRANSPORTER_1"/>
    <property type="match status" value="1"/>
</dbReference>
<dbReference type="GO" id="GO:0016887">
    <property type="term" value="F:ATP hydrolysis activity"/>
    <property type="evidence" value="ECO:0007669"/>
    <property type="project" value="InterPro"/>
</dbReference>
<dbReference type="EMBL" id="LR828261">
    <property type="protein sequence ID" value="CAD0330375.1"/>
    <property type="molecule type" value="Genomic_DNA"/>
</dbReference>
<dbReference type="AlphaFoldDB" id="A0A6V7D9R9"/>
<reference evidence="8" key="2">
    <citation type="journal article" date="2020" name="Syst. Appl. Microbiol.">
        <title>Clarifying the taxonomy of the causal agent of bacterial leaf spot of lettuce through a polyphasic approach reveals that Xanthomonas cynarae Trebaol et al. 2000 emend. Timilsina et al. 2019 is a later heterotypic synonym of Xanthomonas hortorum Vauterin et al. 1995.</title>
        <authorList>
            <person name="Moriniere L."/>
            <person name="Burlet A."/>
            <person name="Rosenthal E.R."/>
            <person name="Nesme X."/>
            <person name="Portier P."/>
            <person name="Bull C.T."/>
            <person name="Lavire C."/>
            <person name="Fischer-Le Saux M."/>
            <person name="Bertolla F."/>
        </authorList>
    </citation>
    <scope>NUCLEOTIDE SEQUENCE [LARGE SCALE GENOMIC DNA]</scope>
    <source>
        <strain evidence="8">CFBP2533</strain>
    </source>
</reference>
<dbReference type="EMBL" id="LR828261">
    <property type="protein sequence ID" value="CAD0330367.1"/>
    <property type="molecule type" value="Genomic_DNA"/>
</dbReference>
<keyword evidence="4 6" id="KW-0067">ATP-binding</keyword>
<reference evidence="7" key="1">
    <citation type="submission" date="2019-03" db="EMBL/GenBank/DDBJ databases">
        <authorList>
            <person name="Moriniere L."/>
            <person name="Burlet A."/>
            <person name="Rosenthal E."/>
            <person name="Portier P."/>
            <person name="Lavire C."/>
            <person name="Nesme X."/>
            <person name="Bull C.T."/>
            <person name="Le Saux M."/>
            <person name="Bertolla F."/>
        </authorList>
    </citation>
    <scope>NUCLEOTIDE SEQUENCE</scope>
    <source>
        <strain evidence="7">CFBP2533</strain>
    </source>
</reference>